<dbReference type="InParanoid" id="A0A0L0HT89"/>
<gene>
    <name evidence="12" type="ORF">SPPG_01511</name>
</gene>
<comment type="similarity">
    <text evidence="3">Belongs to the SDO1/SBDS family.</text>
</comment>
<dbReference type="RefSeq" id="XP_016612108.1">
    <property type="nucleotide sequence ID" value="XM_016749829.1"/>
</dbReference>
<name>A0A0L0HT89_SPIPD</name>
<dbReference type="InterPro" id="IPR046928">
    <property type="entry name" value="SDO1/SBDS_C"/>
</dbReference>
<evidence type="ECO:0000256" key="6">
    <source>
        <dbReference type="ARBA" id="ARBA00023242"/>
    </source>
</evidence>
<evidence type="ECO:0000256" key="2">
    <source>
        <dbReference type="ARBA" id="ARBA00004496"/>
    </source>
</evidence>
<dbReference type="InterPro" id="IPR039100">
    <property type="entry name" value="Sdo1/SBDS-like"/>
</dbReference>
<dbReference type="GO" id="GO:0042256">
    <property type="term" value="P:cytosolic ribosome assembly"/>
    <property type="evidence" value="ECO:0007669"/>
    <property type="project" value="EnsemblFungi"/>
</dbReference>
<dbReference type="STRING" id="645134.A0A0L0HT89"/>
<evidence type="ECO:0000256" key="1">
    <source>
        <dbReference type="ARBA" id="ARBA00004123"/>
    </source>
</evidence>
<dbReference type="InterPro" id="IPR002140">
    <property type="entry name" value="Sdo1/SBDS"/>
</dbReference>
<evidence type="ECO:0000256" key="7">
    <source>
        <dbReference type="ARBA" id="ARBA00049708"/>
    </source>
</evidence>
<dbReference type="PANTHER" id="PTHR10927:SF1">
    <property type="entry name" value="RIBOSOME MATURATION PROTEIN SBDS"/>
    <property type="match status" value="1"/>
</dbReference>
<proteinExistence type="inferred from homology"/>
<feature type="domain" description="Ribosome maturation protein SDO1/SBDS N-terminal" evidence="9">
    <location>
        <begin position="35"/>
        <end position="121"/>
    </location>
</feature>
<dbReference type="InterPro" id="IPR019783">
    <property type="entry name" value="SDO1/SBDS_N"/>
</dbReference>
<evidence type="ECO:0000256" key="8">
    <source>
        <dbReference type="ARBA" id="ARBA00071414"/>
    </source>
</evidence>
<comment type="subunit">
    <text evidence="7">Associates with the 60S ribosomal subunit.</text>
</comment>
<evidence type="ECO:0000259" key="9">
    <source>
        <dbReference type="Pfam" id="PF01172"/>
    </source>
</evidence>
<dbReference type="Pfam" id="PF09377">
    <property type="entry name" value="SBDS_domain_II"/>
    <property type="match status" value="1"/>
</dbReference>
<dbReference type="Pfam" id="PF20268">
    <property type="entry name" value="SBDS_C"/>
    <property type="match status" value="1"/>
</dbReference>
<dbReference type="InterPro" id="IPR037188">
    <property type="entry name" value="Sdo1/SBDS_central_sf"/>
</dbReference>
<evidence type="ECO:0000259" key="11">
    <source>
        <dbReference type="Pfam" id="PF20268"/>
    </source>
</evidence>
<dbReference type="GO" id="GO:0005085">
    <property type="term" value="F:guanyl-nucleotide exchange factor activity"/>
    <property type="evidence" value="ECO:0007669"/>
    <property type="project" value="EnsemblFungi"/>
</dbReference>
<dbReference type="InterPro" id="IPR036786">
    <property type="entry name" value="Ribosome_mat_SBDS_N_sf"/>
</dbReference>
<dbReference type="GeneID" id="27685169"/>
<dbReference type="PANTHER" id="PTHR10927">
    <property type="entry name" value="RIBOSOME MATURATION PROTEIN SBDS"/>
    <property type="match status" value="1"/>
</dbReference>
<protein>
    <recommendedName>
        <fullName evidence="8">Ribosome maturation protein SDO1</fullName>
    </recommendedName>
</protein>
<dbReference type="eggNOG" id="KOG2917">
    <property type="taxonomic scope" value="Eukaryota"/>
</dbReference>
<dbReference type="FunFam" id="3.30.1250.10:FF:000001">
    <property type="entry name" value="SBDS, ribosome maturation factor"/>
    <property type="match status" value="1"/>
</dbReference>
<keyword evidence="13" id="KW-1185">Reference proteome</keyword>
<dbReference type="FunCoup" id="A0A0L0HT89">
    <property type="interactions" value="472"/>
</dbReference>
<feature type="domain" description="Ribosome maturation protein SDO1/SBDS central" evidence="10">
    <location>
        <begin position="130"/>
        <end position="193"/>
    </location>
</feature>
<dbReference type="GO" id="GO:0042134">
    <property type="term" value="F:rRNA primary transcript binding"/>
    <property type="evidence" value="ECO:0007669"/>
    <property type="project" value="EnsemblFungi"/>
</dbReference>
<evidence type="ECO:0000256" key="3">
    <source>
        <dbReference type="ARBA" id="ARBA00007433"/>
    </source>
</evidence>
<evidence type="ECO:0000256" key="5">
    <source>
        <dbReference type="ARBA" id="ARBA00022517"/>
    </source>
</evidence>
<dbReference type="Gene3D" id="3.30.1250.10">
    <property type="entry name" value="Ribosome maturation protein SBDS, N-terminal domain"/>
    <property type="match status" value="1"/>
</dbReference>
<dbReference type="Gene3D" id="3.30.70.240">
    <property type="match status" value="1"/>
</dbReference>
<dbReference type="GO" id="GO:1990932">
    <property type="term" value="F:5.8S rRNA binding"/>
    <property type="evidence" value="ECO:0007669"/>
    <property type="project" value="EnsemblFungi"/>
</dbReference>
<feature type="domain" description="Ribosome maturation protein SDO1/SBDS C-terminal" evidence="11">
    <location>
        <begin position="195"/>
        <end position="261"/>
    </location>
</feature>
<dbReference type="SUPFAM" id="SSF89895">
    <property type="entry name" value="FYSH domain"/>
    <property type="match status" value="1"/>
</dbReference>
<accession>A0A0L0HT89</accession>
<dbReference type="AlphaFoldDB" id="A0A0L0HT89"/>
<evidence type="ECO:0000313" key="12">
    <source>
        <dbReference type="EMBL" id="KND04069.1"/>
    </source>
</evidence>
<dbReference type="VEuPathDB" id="FungiDB:SPPG_01511"/>
<dbReference type="GO" id="GO:0005737">
    <property type="term" value="C:cytoplasm"/>
    <property type="evidence" value="ECO:0007669"/>
    <property type="project" value="UniProtKB-SubCell"/>
</dbReference>
<dbReference type="GO" id="GO:0070181">
    <property type="term" value="F:small ribosomal subunit rRNA binding"/>
    <property type="evidence" value="ECO:0007669"/>
    <property type="project" value="EnsemblFungi"/>
</dbReference>
<sequence length="273" mass="31095">MLKKECWNLLGPSIDYRSGMSSNIFTPVNQVRLTNVSVVRLKKGGKRFEVACYKNKVLEWRNNVETDLDNVLQTRTVFVNVSKGQLANKEDLNKAFKTTDTDKIILEILRKGELQVGEKERTQQLGNLSRDIATTVAEKCINPDTKRPYTVTMIEKAMADLHFSVNPNRNAKQQALEVIKQLQEKQTIPIARAQMRLRVAIPGKEGKRVKEKISSLIESTEDEDWGDEYELICLINPGQFRALTDVVQKETKGRGQIEVLSIRDTDDRDEAFA</sequence>
<dbReference type="NCBIfam" id="TIGR00291">
    <property type="entry name" value="RNA_SBDS"/>
    <property type="match status" value="1"/>
</dbReference>
<dbReference type="Proteomes" id="UP000053201">
    <property type="component" value="Unassembled WGS sequence"/>
</dbReference>
<evidence type="ECO:0000313" key="13">
    <source>
        <dbReference type="Proteomes" id="UP000053201"/>
    </source>
</evidence>
<keyword evidence="6" id="KW-0539">Nucleus</keyword>
<dbReference type="Pfam" id="PF01172">
    <property type="entry name" value="SBDS_N"/>
    <property type="match status" value="1"/>
</dbReference>
<dbReference type="SUPFAM" id="SSF109728">
    <property type="entry name" value="Hypothetical protein AF0491, middle domain"/>
    <property type="match status" value="1"/>
</dbReference>
<comment type="subcellular location">
    <subcellularLocation>
        <location evidence="2">Cytoplasm</location>
    </subcellularLocation>
    <subcellularLocation>
        <location evidence="1">Nucleus</location>
    </subcellularLocation>
</comment>
<dbReference type="GO" id="GO:0005634">
    <property type="term" value="C:nucleus"/>
    <property type="evidence" value="ECO:0007669"/>
    <property type="project" value="UniProtKB-SubCell"/>
</dbReference>
<evidence type="ECO:0000256" key="4">
    <source>
        <dbReference type="ARBA" id="ARBA00022490"/>
    </source>
</evidence>
<keyword evidence="4" id="KW-0963">Cytoplasm</keyword>
<evidence type="ECO:0000259" key="10">
    <source>
        <dbReference type="Pfam" id="PF09377"/>
    </source>
</evidence>
<dbReference type="FunFam" id="1.10.10.900:FF:000001">
    <property type="entry name" value="SBDS, ribosome maturation factor"/>
    <property type="match status" value="1"/>
</dbReference>
<dbReference type="EMBL" id="KQ257451">
    <property type="protein sequence ID" value="KND04069.1"/>
    <property type="molecule type" value="Genomic_DNA"/>
</dbReference>
<reference evidence="12 13" key="1">
    <citation type="submission" date="2009-08" db="EMBL/GenBank/DDBJ databases">
        <title>The Genome Sequence of Spizellomyces punctatus strain DAOM BR117.</title>
        <authorList>
            <consortium name="The Broad Institute Genome Sequencing Platform"/>
            <person name="Russ C."/>
            <person name="Cuomo C."/>
            <person name="Shea T."/>
            <person name="Young S.K."/>
            <person name="Zeng Q."/>
            <person name="Koehrsen M."/>
            <person name="Haas B."/>
            <person name="Borodovsky M."/>
            <person name="Guigo R."/>
            <person name="Alvarado L."/>
            <person name="Berlin A."/>
            <person name="Bochicchio J."/>
            <person name="Borenstein D."/>
            <person name="Chapman S."/>
            <person name="Chen Z."/>
            <person name="Engels R."/>
            <person name="Freedman E."/>
            <person name="Gellesch M."/>
            <person name="Goldberg J."/>
            <person name="Griggs A."/>
            <person name="Gujja S."/>
            <person name="Heiman D."/>
            <person name="Hepburn T."/>
            <person name="Howarth C."/>
            <person name="Jen D."/>
            <person name="Larson L."/>
            <person name="Lewis B."/>
            <person name="Mehta T."/>
            <person name="Park D."/>
            <person name="Pearson M."/>
            <person name="Roberts A."/>
            <person name="Saif S."/>
            <person name="Shenoy N."/>
            <person name="Sisk P."/>
            <person name="Stolte C."/>
            <person name="Sykes S."/>
            <person name="Thomson T."/>
            <person name="Walk T."/>
            <person name="White J."/>
            <person name="Yandava C."/>
            <person name="Burger G."/>
            <person name="Gray M.W."/>
            <person name="Holland P.W.H."/>
            <person name="King N."/>
            <person name="Lang F.B.F."/>
            <person name="Roger A.J."/>
            <person name="Ruiz-Trillo I."/>
            <person name="Lander E."/>
            <person name="Nusbaum C."/>
        </authorList>
    </citation>
    <scope>NUCLEOTIDE SEQUENCE [LARGE SCALE GENOMIC DNA]</scope>
    <source>
        <strain evidence="12 13">DAOM BR117</strain>
    </source>
</reference>
<dbReference type="OMA" id="AVNPQMD"/>
<dbReference type="InterPro" id="IPR018978">
    <property type="entry name" value="SDO1/SBDS_central"/>
</dbReference>
<dbReference type="Gene3D" id="1.10.10.900">
    <property type="entry name" value="SBDS protein C-terminal domain, subdomain 1"/>
    <property type="match status" value="1"/>
</dbReference>
<keyword evidence="5" id="KW-0690">Ribosome biogenesis</keyword>
<dbReference type="GO" id="GO:0070180">
    <property type="term" value="F:large ribosomal subunit rRNA binding"/>
    <property type="evidence" value="ECO:0007669"/>
    <property type="project" value="EnsemblFungi"/>
</dbReference>
<organism evidence="12 13">
    <name type="scientific">Spizellomyces punctatus (strain DAOM BR117)</name>
    <dbReference type="NCBI Taxonomy" id="645134"/>
    <lineage>
        <taxon>Eukaryota</taxon>
        <taxon>Fungi</taxon>
        <taxon>Fungi incertae sedis</taxon>
        <taxon>Chytridiomycota</taxon>
        <taxon>Chytridiomycota incertae sedis</taxon>
        <taxon>Chytridiomycetes</taxon>
        <taxon>Spizellomycetales</taxon>
        <taxon>Spizellomycetaceae</taxon>
        <taxon>Spizellomyces</taxon>
    </lineage>
</organism>
<dbReference type="OrthoDB" id="10253092at2759"/>